<feature type="compositionally biased region" description="Low complexity" evidence="9">
    <location>
        <begin position="611"/>
        <end position="624"/>
    </location>
</feature>
<keyword evidence="5" id="KW-0067">ATP-binding</keyword>
<evidence type="ECO:0000256" key="7">
    <source>
        <dbReference type="ARBA" id="ARBA00023146"/>
    </source>
</evidence>
<feature type="region of interest" description="Disordered" evidence="9">
    <location>
        <begin position="611"/>
        <end position="632"/>
    </location>
</feature>
<dbReference type="SUPFAM" id="SSF52374">
    <property type="entry name" value="Nucleotidylyl transferase"/>
    <property type="match status" value="1"/>
</dbReference>
<gene>
    <name evidence="10" type="ORF">PACLA_8A079744</name>
</gene>
<accession>A0A7D9EPI9</accession>
<protein>
    <recommendedName>
        <fullName evidence="2">leucine--tRNA ligase</fullName>
        <ecNumber evidence="2">6.1.1.4</ecNumber>
    </recommendedName>
    <alternativeName>
        <fullName evidence="8">Leucyl-tRNA synthetase</fullName>
    </alternativeName>
</protein>
<keyword evidence="3 10" id="KW-0436">Ligase</keyword>
<dbReference type="GO" id="GO:0004823">
    <property type="term" value="F:leucine-tRNA ligase activity"/>
    <property type="evidence" value="ECO:0007669"/>
    <property type="project" value="UniProtKB-EC"/>
</dbReference>
<evidence type="ECO:0000256" key="1">
    <source>
        <dbReference type="ARBA" id="ARBA00005594"/>
    </source>
</evidence>
<dbReference type="PANTHER" id="PTHR45794:SF1">
    <property type="entry name" value="LEUCINE--TRNA LIGASE, CYTOPLASMIC"/>
    <property type="match status" value="1"/>
</dbReference>
<evidence type="ECO:0000256" key="5">
    <source>
        <dbReference type="ARBA" id="ARBA00022840"/>
    </source>
</evidence>
<evidence type="ECO:0000256" key="4">
    <source>
        <dbReference type="ARBA" id="ARBA00022741"/>
    </source>
</evidence>
<dbReference type="SUPFAM" id="SSF50677">
    <property type="entry name" value="ValRS/IleRS/LeuRS editing domain"/>
    <property type="match status" value="1"/>
</dbReference>
<dbReference type="Proteomes" id="UP001152795">
    <property type="component" value="Unassembled WGS sequence"/>
</dbReference>
<evidence type="ECO:0000256" key="2">
    <source>
        <dbReference type="ARBA" id="ARBA00013164"/>
    </source>
</evidence>
<dbReference type="PANTHER" id="PTHR45794">
    <property type="entry name" value="LEUCYL-TRNA SYNTHETASE"/>
    <property type="match status" value="1"/>
</dbReference>
<name>A0A7D9EPI9_PARCT</name>
<comment type="caution">
    <text evidence="10">The sequence shown here is derived from an EMBL/GenBank/DDBJ whole genome shotgun (WGS) entry which is preliminary data.</text>
</comment>
<dbReference type="OrthoDB" id="10249672at2759"/>
<evidence type="ECO:0000256" key="6">
    <source>
        <dbReference type="ARBA" id="ARBA00022917"/>
    </source>
</evidence>
<keyword evidence="11" id="KW-1185">Reference proteome</keyword>
<keyword evidence="4" id="KW-0547">Nucleotide-binding</keyword>
<dbReference type="InterPro" id="IPR009008">
    <property type="entry name" value="Val/Leu/Ile-tRNA-synth_edit"/>
</dbReference>
<dbReference type="InterPro" id="IPR004493">
    <property type="entry name" value="Leu-tRNA-synth_Ia_arc/euk"/>
</dbReference>
<evidence type="ECO:0000313" key="11">
    <source>
        <dbReference type="Proteomes" id="UP001152795"/>
    </source>
</evidence>
<dbReference type="EMBL" id="CACRXK020008477">
    <property type="protein sequence ID" value="CAB4014861.1"/>
    <property type="molecule type" value="Genomic_DNA"/>
</dbReference>
<proteinExistence type="inferred from homology"/>
<evidence type="ECO:0000256" key="3">
    <source>
        <dbReference type="ARBA" id="ARBA00022598"/>
    </source>
</evidence>
<dbReference type="GO" id="GO:0005524">
    <property type="term" value="F:ATP binding"/>
    <property type="evidence" value="ECO:0007669"/>
    <property type="project" value="UniProtKB-KW"/>
</dbReference>
<evidence type="ECO:0000256" key="8">
    <source>
        <dbReference type="ARBA" id="ARBA00030520"/>
    </source>
</evidence>
<dbReference type="GO" id="GO:0006429">
    <property type="term" value="P:leucyl-tRNA aminoacylation"/>
    <property type="evidence" value="ECO:0007669"/>
    <property type="project" value="InterPro"/>
</dbReference>
<sequence>MKVLEPYKSKLSSLSGREVFLVAATLRPETMYGQTNCFVRPDMQYIAFETVHKQIFVCTRRAAQNMSYQGFTTEDGKYEVLLELTGQDIMGVPLKAPLTSYPVIYTLPMLNIKEDKGTGVVTSVPSDAPDDFAALRDLKSKEPFRKKYSLTDEMVLPFDPVPIIEVPGYGNLTAVKICEDMKIKSQNERDRLEEAKQLTYKKGFYEGIMLVGDFKGRLVQDAKKLVQSQMIEQKEAVLYMEPEKTIISRSGDRCVVALCDQWYLDYGDPEWKNKAREALKRLNTYAEESRRNFEATLDWLHEHACSRSYGLGTKLPWDEQYLIESLSDSTVYMAYYTVAYLLQGGVLDGSVPGPLNIKPEQMTREVWDYIFFNNAPKPTTDIPMESLTKLRQEFHYWYPVDVRVSGKDLIPNHLTYFLYNHCAVWQDESESQIVAWFDIQTIPKTEEHDQSKPPLHKLPLQFDWSENSKTNFRKALNSPETQNKMIEFLSTNFTNDISGVNECVTEFQNILTNASKKSLKIKKKKTRRKITNIANKKWFDKEFRIKRHELRKLANQKHKDPTNLDLRNAYQTAIEIYKDTLQIKKNEFHKNKIDELIKATENDPKLFWKTLQNTSDNLDNTTNSKNSPTEGQ</sequence>
<dbReference type="EC" id="6.1.1.4" evidence="2"/>
<evidence type="ECO:0000256" key="9">
    <source>
        <dbReference type="SAM" id="MobiDB-lite"/>
    </source>
</evidence>
<comment type="similarity">
    <text evidence="1">Belongs to the class-I aminoacyl-tRNA synthetase family.</text>
</comment>
<dbReference type="Gene3D" id="3.90.740.10">
    <property type="entry name" value="Valyl/Leucyl/Isoleucyl-tRNA synthetase, editing domain"/>
    <property type="match status" value="1"/>
</dbReference>
<organism evidence="10 11">
    <name type="scientific">Paramuricea clavata</name>
    <name type="common">Red gorgonian</name>
    <name type="synonym">Violescent sea-whip</name>
    <dbReference type="NCBI Taxonomy" id="317549"/>
    <lineage>
        <taxon>Eukaryota</taxon>
        <taxon>Metazoa</taxon>
        <taxon>Cnidaria</taxon>
        <taxon>Anthozoa</taxon>
        <taxon>Octocorallia</taxon>
        <taxon>Malacalcyonacea</taxon>
        <taxon>Plexauridae</taxon>
        <taxon>Paramuricea</taxon>
    </lineage>
</organism>
<reference evidence="10" key="1">
    <citation type="submission" date="2020-04" db="EMBL/GenBank/DDBJ databases">
        <authorList>
            <person name="Alioto T."/>
            <person name="Alioto T."/>
            <person name="Gomez Garrido J."/>
        </authorList>
    </citation>
    <scope>NUCLEOTIDE SEQUENCE</scope>
    <source>
        <strain evidence="10">A484AB</strain>
    </source>
</reference>
<dbReference type="FunFam" id="3.90.740.10:FF:000001">
    <property type="entry name" value="Leucine--tRNA ligase, cytoplasmic"/>
    <property type="match status" value="1"/>
</dbReference>
<keyword evidence="6" id="KW-0648">Protein biosynthesis</keyword>
<keyword evidence="7" id="KW-0030">Aminoacyl-tRNA synthetase</keyword>
<dbReference type="GO" id="GO:0002161">
    <property type="term" value="F:aminoacyl-tRNA deacylase activity"/>
    <property type="evidence" value="ECO:0007669"/>
    <property type="project" value="InterPro"/>
</dbReference>
<evidence type="ECO:0000313" key="10">
    <source>
        <dbReference type="EMBL" id="CAB4014861.1"/>
    </source>
</evidence>
<dbReference type="AlphaFoldDB" id="A0A7D9EPI9"/>